<dbReference type="GO" id="GO:0005829">
    <property type="term" value="C:cytosol"/>
    <property type="evidence" value="ECO:0007669"/>
    <property type="project" value="TreeGrafter"/>
</dbReference>
<dbReference type="PANTHER" id="PTHR10677:SF3">
    <property type="entry name" value="FI07626P-RELATED"/>
    <property type="match status" value="1"/>
</dbReference>
<feature type="region of interest" description="Disordered" evidence="1">
    <location>
        <begin position="224"/>
        <end position="337"/>
    </location>
</feature>
<dbReference type="InterPro" id="IPR006636">
    <property type="entry name" value="STI1_HS-bd"/>
</dbReference>
<proteinExistence type="predicted"/>
<dbReference type="Pfam" id="PF00240">
    <property type="entry name" value="ubiquitin"/>
    <property type="match status" value="1"/>
</dbReference>
<feature type="compositionally biased region" description="Pro residues" evidence="1">
    <location>
        <begin position="315"/>
        <end position="327"/>
    </location>
</feature>
<dbReference type="CDD" id="cd14324">
    <property type="entry name" value="UBA_Dsk2p_like"/>
    <property type="match status" value="1"/>
</dbReference>
<feature type="compositionally biased region" description="Pro residues" evidence="1">
    <location>
        <begin position="280"/>
        <end position="300"/>
    </location>
</feature>
<keyword evidence="5" id="KW-1185">Reference proteome</keyword>
<dbReference type="OrthoDB" id="267397at2759"/>
<dbReference type="PANTHER" id="PTHR10677">
    <property type="entry name" value="UBIQUILIN"/>
    <property type="match status" value="1"/>
</dbReference>
<dbReference type="SMART" id="SM00165">
    <property type="entry name" value="UBA"/>
    <property type="match status" value="1"/>
</dbReference>
<feature type="region of interest" description="Disordered" evidence="1">
    <location>
        <begin position="87"/>
        <end position="106"/>
    </location>
</feature>
<feature type="compositionally biased region" description="Polar residues" evidence="1">
    <location>
        <begin position="87"/>
        <end position="101"/>
    </location>
</feature>
<dbReference type="PROSITE" id="PS50053">
    <property type="entry name" value="UBIQUITIN_2"/>
    <property type="match status" value="1"/>
</dbReference>
<dbReference type="InterPro" id="IPR000626">
    <property type="entry name" value="Ubiquitin-like_dom"/>
</dbReference>
<feature type="compositionally biased region" description="Gly residues" evidence="1">
    <location>
        <begin position="228"/>
        <end position="238"/>
    </location>
</feature>
<evidence type="ECO:0000313" key="5">
    <source>
        <dbReference type="Proteomes" id="UP000698800"/>
    </source>
</evidence>
<dbReference type="Proteomes" id="UP000698800">
    <property type="component" value="Unassembled WGS sequence"/>
</dbReference>
<evidence type="ECO:0000259" key="2">
    <source>
        <dbReference type="PROSITE" id="PS50030"/>
    </source>
</evidence>
<dbReference type="Gene3D" id="1.10.8.10">
    <property type="entry name" value="DNA helicase RuvA subunit, C-terminal domain"/>
    <property type="match status" value="1"/>
</dbReference>
<evidence type="ECO:0000259" key="3">
    <source>
        <dbReference type="PROSITE" id="PS50053"/>
    </source>
</evidence>
<gene>
    <name evidence="4" type="ORF">FGG08_003824</name>
</gene>
<protein>
    <submittedName>
        <fullName evidence="4">Uncharacterized protein</fullName>
    </submittedName>
</protein>
<accession>A0A9P8L082</accession>
<dbReference type="Pfam" id="PF00627">
    <property type="entry name" value="UBA"/>
    <property type="match status" value="1"/>
</dbReference>
<feature type="compositionally biased region" description="Low complexity" evidence="1">
    <location>
        <begin position="301"/>
        <end position="314"/>
    </location>
</feature>
<dbReference type="GO" id="GO:0006511">
    <property type="term" value="P:ubiquitin-dependent protein catabolic process"/>
    <property type="evidence" value="ECO:0007669"/>
    <property type="project" value="TreeGrafter"/>
</dbReference>
<dbReference type="SUPFAM" id="SSF46934">
    <property type="entry name" value="UBA-like"/>
    <property type="match status" value="1"/>
</dbReference>
<dbReference type="Pfam" id="PF23195">
    <property type="entry name" value="UBQLN1"/>
    <property type="match status" value="1"/>
</dbReference>
<organism evidence="4 5">
    <name type="scientific">Glutinoglossum americanum</name>
    <dbReference type="NCBI Taxonomy" id="1670608"/>
    <lineage>
        <taxon>Eukaryota</taxon>
        <taxon>Fungi</taxon>
        <taxon>Dikarya</taxon>
        <taxon>Ascomycota</taxon>
        <taxon>Pezizomycotina</taxon>
        <taxon>Geoglossomycetes</taxon>
        <taxon>Geoglossales</taxon>
        <taxon>Geoglossaceae</taxon>
        <taxon>Glutinoglossum</taxon>
    </lineage>
</organism>
<dbReference type="SMART" id="SM00213">
    <property type="entry name" value="UBQ"/>
    <property type="match status" value="1"/>
</dbReference>
<dbReference type="EMBL" id="JAGHQL010000070">
    <property type="protein sequence ID" value="KAH0541732.1"/>
    <property type="molecule type" value="Genomic_DNA"/>
</dbReference>
<dbReference type="FunFam" id="1.10.8.10:FF:000024">
    <property type="entry name" value="Ubiquitin domain-containing protein DSK2"/>
    <property type="match status" value="1"/>
</dbReference>
<dbReference type="CDD" id="cd16106">
    <property type="entry name" value="Ubl_Dsk2p_like"/>
    <property type="match status" value="1"/>
</dbReference>
<dbReference type="InterPro" id="IPR009060">
    <property type="entry name" value="UBA-like_sf"/>
</dbReference>
<dbReference type="GO" id="GO:0031593">
    <property type="term" value="F:polyubiquitin modification-dependent protein binding"/>
    <property type="evidence" value="ECO:0007669"/>
    <property type="project" value="TreeGrafter"/>
</dbReference>
<dbReference type="SMART" id="SM00727">
    <property type="entry name" value="STI1"/>
    <property type="match status" value="2"/>
</dbReference>
<comment type="caution">
    <text evidence="4">The sequence shown here is derived from an EMBL/GenBank/DDBJ whole genome shotgun (WGS) entry which is preliminary data.</text>
</comment>
<name>A0A9P8L082_9PEZI</name>
<feature type="domain" description="Ubiquitin-like" evidence="3">
    <location>
        <begin position="13"/>
        <end position="90"/>
    </location>
</feature>
<evidence type="ECO:0000256" key="1">
    <source>
        <dbReference type="SAM" id="MobiDB-lite"/>
    </source>
</evidence>
<reference evidence="4" key="1">
    <citation type="submission" date="2021-03" db="EMBL/GenBank/DDBJ databases">
        <title>Comparative genomics and phylogenomic investigation of the class Geoglossomycetes provide insights into ecological specialization and systematics.</title>
        <authorList>
            <person name="Melie T."/>
            <person name="Pirro S."/>
            <person name="Miller A.N."/>
            <person name="Quandt A."/>
        </authorList>
    </citation>
    <scope>NUCLEOTIDE SEQUENCE</scope>
    <source>
        <strain evidence="4">GBOQ0MN5Z8</strain>
    </source>
</reference>
<dbReference type="InterPro" id="IPR029071">
    <property type="entry name" value="Ubiquitin-like_domsf"/>
</dbReference>
<dbReference type="PROSITE" id="PS50030">
    <property type="entry name" value="UBA"/>
    <property type="match status" value="1"/>
</dbReference>
<dbReference type="SUPFAM" id="SSF54236">
    <property type="entry name" value="Ubiquitin-like"/>
    <property type="match status" value="1"/>
</dbReference>
<dbReference type="InterPro" id="IPR015496">
    <property type="entry name" value="Ubiquilin"/>
</dbReference>
<feature type="domain" description="UBA" evidence="2">
    <location>
        <begin position="387"/>
        <end position="431"/>
    </location>
</feature>
<sequence length="431" mass="44891">MADDSSSADETPITFNIKSSSDAKFALTLPLSTTVLDLKRKLAEPEYADIPADRQRLIYSGSILKDAETLGHYKIKDGHTVHLVKSAASNQRQNPTSSTAGGQAAGVPTNFATGTAAGDPLAGLTGARYAGLAQLPGAGIFGPDGGMGAPPDPEQMIQMLQNPEFAQTMNAALSNPQFLDMMIRSNPMLQNMPGVRQMMQSEEFRRMLTDPDTIRHMTQVGRELGVGPWAGGGLGGGESFPAPGVTNQTPASSAPDANAQQTPAAPSNPFASLFGIPPTATSPPPPSSGQPANTTPPPNPFAALFPPTATTTTPGQPPAQPPQPDPFSTPFTQNPTAAAPFLQDPQALQHLLAALNGGGVAGGGLPAGFGPFGIPGSAPAPVQDTRPPEERYQDQLRQLNDMGFYDFERNVEALRRAGGSVQGAVEYLLSH</sequence>
<dbReference type="Gene3D" id="3.10.20.90">
    <property type="entry name" value="Phosphatidylinositol 3-kinase Catalytic Subunit, Chain A, domain 1"/>
    <property type="match status" value="1"/>
</dbReference>
<dbReference type="InterPro" id="IPR015940">
    <property type="entry name" value="UBA"/>
</dbReference>
<evidence type="ECO:0000313" key="4">
    <source>
        <dbReference type="EMBL" id="KAH0541732.1"/>
    </source>
</evidence>
<dbReference type="AlphaFoldDB" id="A0A9P8L082"/>